<dbReference type="InterPro" id="IPR023210">
    <property type="entry name" value="NADP_OxRdtase_dom"/>
</dbReference>
<dbReference type="PANTHER" id="PTHR43625">
    <property type="entry name" value="AFLATOXIN B1 ALDEHYDE REDUCTASE"/>
    <property type="match status" value="1"/>
</dbReference>
<sequence>MASKIMDEAESALGLGHKTNIKTVEMTGHKISELGYGLMGLTWRDPAPPIDQSFAAMKEALNQGANFWNGGEIYGNAQRNSLHLLVDYFQKYPEDVKKVVIAIKGGMKYDTMQVDGSAENTRRSIREAIDVLGKVGKKLGIWESARVDPNTPIEVTMKAAKEFVDAGTLGGVALSECSADTIRRASKITKIVAVEQEFSLWATEIVDNGVAAACKELDIPIVAYSPLGRGFLTGQIKKPEDIPEGDIRRHMPRLAPENFHRNIELVYEVERLAEKKGVKPGQLAISWILAKSGKDGLPILLPIPGATTVERVKENMVVTELKESDVKEIDALLEKIAGEGGFAGGRYGGPQAALCFGDTPPLRE</sequence>
<name>A0A6G1KWE4_9PEZI</name>
<dbReference type="Pfam" id="PF00248">
    <property type="entry name" value="Aldo_ket_red"/>
    <property type="match status" value="1"/>
</dbReference>
<dbReference type="SUPFAM" id="SSF51430">
    <property type="entry name" value="NAD(P)-linked oxidoreductase"/>
    <property type="match status" value="1"/>
</dbReference>
<dbReference type="Gene3D" id="3.20.20.100">
    <property type="entry name" value="NADP-dependent oxidoreductase domain"/>
    <property type="match status" value="1"/>
</dbReference>
<organism evidence="3 4">
    <name type="scientific">Teratosphaeria nubilosa</name>
    <dbReference type="NCBI Taxonomy" id="161662"/>
    <lineage>
        <taxon>Eukaryota</taxon>
        <taxon>Fungi</taxon>
        <taxon>Dikarya</taxon>
        <taxon>Ascomycota</taxon>
        <taxon>Pezizomycotina</taxon>
        <taxon>Dothideomycetes</taxon>
        <taxon>Dothideomycetidae</taxon>
        <taxon>Mycosphaerellales</taxon>
        <taxon>Teratosphaeriaceae</taxon>
        <taxon>Teratosphaeria</taxon>
    </lineage>
</organism>
<evidence type="ECO:0000256" key="1">
    <source>
        <dbReference type="ARBA" id="ARBA00023002"/>
    </source>
</evidence>
<dbReference type="CDD" id="cd19077">
    <property type="entry name" value="AKR_AKR8A1-2"/>
    <property type="match status" value="1"/>
</dbReference>
<dbReference type="GO" id="GO:0016491">
    <property type="term" value="F:oxidoreductase activity"/>
    <property type="evidence" value="ECO:0007669"/>
    <property type="project" value="UniProtKB-KW"/>
</dbReference>
<dbReference type="GO" id="GO:0005737">
    <property type="term" value="C:cytoplasm"/>
    <property type="evidence" value="ECO:0007669"/>
    <property type="project" value="TreeGrafter"/>
</dbReference>
<dbReference type="InterPro" id="IPR050791">
    <property type="entry name" value="Aldo-Keto_reductase"/>
</dbReference>
<dbReference type="AlphaFoldDB" id="A0A6G1KWE4"/>
<feature type="domain" description="NADP-dependent oxidoreductase" evidence="2">
    <location>
        <begin position="33"/>
        <end position="333"/>
    </location>
</feature>
<protein>
    <submittedName>
        <fullName evidence="3">Aldo/keto reductase</fullName>
    </submittedName>
</protein>
<dbReference type="PANTHER" id="PTHR43625:SF78">
    <property type="entry name" value="PYRIDOXAL REDUCTASE-RELATED"/>
    <property type="match status" value="1"/>
</dbReference>
<gene>
    <name evidence="3" type="ORF">EJ03DRAFT_331687</name>
</gene>
<accession>A0A6G1KWE4</accession>
<evidence type="ECO:0000259" key="2">
    <source>
        <dbReference type="Pfam" id="PF00248"/>
    </source>
</evidence>
<evidence type="ECO:0000313" key="4">
    <source>
        <dbReference type="Proteomes" id="UP000799436"/>
    </source>
</evidence>
<keyword evidence="4" id="KW-1185">Reference proteome</keyword>
<dbReference type="OrthoDB" id="37537at2759"/>
<proteinExistence type="predicted"/>
<dbReference type="Proteomes" id="UP000799436">
    <property type="component" value="Unassembled WGS sequence"/>
</dbReference>
<reference evidence="3" key="1">
    <citation type="journal article" date="2020" name="Stud. Mycol.">
        <title>101 Dothideomycetes genomes: a test case for predicting lifestyles and emergence of pathogens.</title>
        <authorList>
            <person name="Haridas S."/>
            <person name="Albert R."/>
            <person name="Binder M."/>
            <person name="Bloem J."/>
            <person name="Labutti K."/>
            <person name="Salamov A."/>
            <person name="Andreopoulos B."/>
            <person name="Baker S."/>
            <person name="Barry K."/>
            <person name="Bills G."/>
            <person name="Bluhm B."/>
            <person name="Cannon C."/>
            <person name="Castanera R."/>
            <person name="Culley D."/>
            <person name="Daum C."/>
            <person name="Ezra D."/>
            <person name="Gonzalez J."/>
            <person name="Henrissat B."/>
            <person name="Kuo A."/>
            <person name="Liang C."/>
            <person name="Lipzen A."/>
            <person name="Lutzoni F."/>
            <person name="Magnuson J."/>
            <person name="Mondo S."/>
            <person name="Nolan M."/>
            <person name="Ohm R."/>
            <person name="Pangilinan J."/>
            <person name="Park H.-J."/>
            <person name="Ramirez L."/>
            <person name="Alfaro M."/>
            <person name="Sun H."/>
            <person name="Tritt A."/>
            <person name="Yoshinaga Y."/>
            <person name="Zwiers L.-H."/>
            <person name="Turgeon B."/>
            <person name="Goodwin S."/>
            <person name="Spatafora J."/>
            <person name="Crous P."/>
            <person name="Grigoriev I."/>
        </authorList>
    </citation>
    <scope>NUCLEOTIDE SEQUENCE</scope>
    <source>
        <strain evidence="3">CBS 116005</strain>
    </source>
</reference>
<dbReference type="InterPro" id="IPR036812">
    <property type="entry name" value="NAD(P)_OxRdtase_dom_sf"/>
</dbReference>
<keyword evidence="1" id="KW-0560">Oxidoreductase</keyword>
<evidence type="ECO:0000313" key="3">
    <source>
        <dbReference type="EMBL" id="KAF2764642.1"/>
    </source>
</evidence>
<dbReference type="EMBL" id="ML995915">
    <property type="protein sequence ID" value="KAF2764642.1"/>
    <property type="molecule type" value="Genomic_DNA"/>
</dbReference>